<dbReference type="SUPFAM" id="SSF55846">
    <property type="entry name" value="N-acetylmuramoyl-L-alanine amidase-like"/>
    <property type="match status" value="2"/>
</dbReference>
<evidence type="ECO:0000259" key="5">
    <source>
        <dbReference type="SMART" id="SM00644"/>
    </source>
</evidence>
<evidence type="ECO:0000256" key="2">
    <source>
        <dbReference type="ARBA" id="ARBA00011901"/>
    </source>
</evidence>
<proteinExistence type="predicted"/>
<gene>
    <name evidence="6" type="ORF">A9Q02_06430</name>
</gene>
<dbReference type="InterPro" id="IPR036505">
    <property type="entry name" value="Amidase/PGRP_sf"/>
</dbReference>
<evidence type="ECO:0000256" key="4">
    <source>
        <dbReference type="ARBA" id="ARBA00023316"/>
    </source>
</evidence>
<feature type="domain" description="N-acetylmuramoyl-L-alanine amidase" evidence="5">
    <location>
        <begin position="26"/>
        <end position="164"/>
    </location>
</feature>
<dbReference type="EC" id="3.5.1.28" evidence="2"/>
<organism evidence="6 7">
    <name type="scientific">Candidatus Chloroploca asiatica</name>
    <dbReference type="NCBI Taxonomy" id="1506545"/>
    <lineage>
        <taxon>Bacteria</taxon>
        <taxon>Bacillati</taxon>
        <taxon>Chloroflexota</taxon>
        <taxon>Chloroflexia</taxon>
        <taxon>Chloroflexales</taxon>
        <taxon>Chloroflexineae</taxon>
        <taxon>Oscillochloridaceae</taxon>
        <taxon>Candidatus Chloroploca</taxon>
    </lineage>
</organism>
<dbReference type="CDD" id="cd06583">
    <property type="entry name" value="PGRP"/>
    <property type="match status" value="2"/>
</dbReference>
<evidence type="ECO:0000313" key="6">
    <source>
        <dbReference type="EMBL" id="PDV96588.1"/>
    </source>
</evidence>
<comment type="catalytic activity">
    <reaction evidence="1">
        <text>Hydrolyzes the link between N-acetylmuramoyl residues and L-amino acid residues in certain cell-wall glycopeptides.</text>
        <dbReference type="EC" id="3.5.1.28"/>
    </reaction>
</comment>
<keyword evidence="3" id="KW-0378">Hydrolase</keyword>
<dbReference type="PANTHER" id="PTHR30417">
    <property type="entry name" value="N-ACETYLMURAMOYL-L-ALANINE AMIDASE AMID"/>
    <property type="match status" value="1"/>
</dbReference>
<name>A0A2H3KHN6_9CHLR</name>
<sequence length="658" mass="72305">MSDFPTEGRPPFINRRLSLAEWKQYVAGYDFGALAPSRLVLHHTYTPTEAQWRGLTTMRGIQRFYAGKGWMAGPHLFAGPDGIWLATPMSQVGVHAGVGNGSVAQGWYSIGLEMVGRFDAVRPTGAVWNYALAVMGELSRRLRIPPRRLISFHRDYTNAKSCPGWAVTKEWVWASVEAYLNNTAVPPPPPPDPPVIQPSDEVLLERLLEETFRQRAGSQGYNPAWSFHQSAVEQQLGAPIGPSRTLVEGGQQYDMQPFARETLYTEVPNWGDVRTLSDLLGGSIPPAGLGRRLLEETFAVGNAPFRPDWAFHQFALLRRMGPPLAPGATITVDGNQYAYQVFAVDTLYNLVPNWEDVRLLSHLAGTTNASDVRLREALLATTYRVVGQTYRPDWAFHQRARRDALGAPLSPSYQILVEGRSYAIQVYALDTLFNLVPRWSEVRRMSQLFPAPSVLGGASISAAEEPAMTILGGMVDAEAPVAALETLERGALHPDRLDQSIIRSTLPSWARSPRDGRKVELVVLHALPGSPEEVLARMTDPGSPFATHYYVTLAGTIIQLIDETEAAWHAGFGSADGLWWNLNTISLGIGLERPPDWPASLPSETTLQVAALTNLLCELSIRCQLTPDAILLWSSLAGGAPELLEGLPLERLCEAISV</sequence>
<dbReference type="GO" id="GO:0009253">
    <property type="term" value="P:peptidoglycan catabolic process"/>
    <property type="evidence" value="ECO:0007669"/>
    <property type="project" value="InterPro"/>
</dbReference>
<dbReference type="GO" id="GO:0071555">
    <property type="term" value="P:cell wall organization"/>
    <property type="evidence" value="ECO:0007669"/>
    <property type="project" value="UniProtKB-KW"/>
</dbReference>
<evidence type="ECO:0000256" key="3">
    <source>
        <dbReference type="ARBA" id="ARBA00022801"/>
    </source>
</evidence>
<keyword evidence="7" id="KW-1185">Reference proteome</keyword>
<dbReference type="InterPro" id="IPR002502">
    <property type="entry name" value="Amidase_domain"/>
</dbReference>
<evidence type="ECO:0000313" key="7">
    <source>
        <dbReference type="Proteomes" id="UP000220922"/>
    </source>
</evidence>
<dbReference type="GO" id="GO:0009254">
    <property type="term" value="P:peptidoglycan turnover"/>
    <property type="evidence" value="ECO:0007669"/>
    <property type="project" value="TreeGrafter"/>
</dbReference>
<dbReference type="RefSeq" id="WP_097655309.1">
    <property type="nucleotide sequence ID" value="NZ_LYXE01000188.1"/>
</dbReference>
<dbReference type="InterPro" id="IPR051206">
    <property type="entry name" value="NAMLAA_amidase_2"/>
</dbReference>
<dbReference type="EMBL" id="LYXE01000188">
    <property type="protein sequence ID" value="PDV96588.1"/>
    <property type="molecule type" value="Genomic_DNA"/>
</dbReference>
<accession>A0A2H3KHN6</accession>
<comment type="caution">
    <text evidence="6">The sequence shown here is derived from an EMBL/GenBank/DDBJ whole genome shotgun (WGS) entry which is preliminary data.</text>
</comment>
<dbReference type="PANTHER" id="PTHR30417:SF1">
    <property type="entry name" value="N-ACETYLMURAMOYL-L-ALANINE AMIDASE AMID"/>
    <property type="match status" value="1"/>
</dbReference>
<dbReference type="AlphaFoldDB" id="A0A2H3KHN6"/>
<reference evidence="6 7" key="1">
    <citation type="submission" date="2016-05" db="EMBL/GenBank/DDBJ databases">
        <authorList>
            <person name="Lavstsen T."/>
            <person name="Jespersen J.S."/>
        </authorList>
    </citation>
    <scope>NUCLEOTIDE SEQUENCE [LARGE SCALE GENOMIC DNA]</scope>
    <source>
        <strain evidence="6 7">B7-9</strain>
    </source>
</reference>
<dbReference type="GO" id="GO:0008745">
    <property type="term" value="F:N-acetylmuramoyl-L-alanine amidase activity"/>
    <property type="evidence" value="ECO:0007669"/>
    <property type="project" value="UniProtKB-EC"/>
</dbReference>
<dbReference type="Proteomes" id="UP000220922">
    <property type="component" value="Unassembled WGS sequence"/>
</dbReference>
<feature type="domain" description="N-acetylmuramoyl-L-alanine amidase" evidence="5">
    <location>
        <begin position="509"/>
        <end position="642"/>
    </location>
</feature>
<dbReference type="Pfam" id="PF01510">
    <property type="entry name" value="Amidase_2"/>
    <property type="match status" value="2"/>
</dbReference>
<evidence type="ECO:0000256" key="1">
    <source>
        <dbReference type="ARBA" id="ARBA00001561"/>
    </source>
</evidence>
<keyword evidence="4" id="KW-0961">Cell wall biogenesis/degradation</keyword>
<dbReference type="SMART" id="SM00644">
    <property type="entry name" value="Ami_2"/>
    <property type="match status" value="2"/>
</dbReference>
<dbReference type="Gene3D" id="3.40.80.10">
    <property type="entry name" value="Peptidoglycan recognition protein-like"/>
    <property type="match status" value="2"/>
</dbReference>
<dbReference type="OrthoDB" id="2812205at2"/>
<protein>
    <recommendedName>
        <fullName evidence="2">N-acetylmuramoyl-L-alanine amidase</fullName>
        <ecNumber evidence="2">3.5.1.28</ecNumber>
    </recommendedName>
</protein>